<accession>S7MW48</accession>
<name>S7MW48_MYOBR</name>
<dbReference type="AlphaFoldDB" id="S7MW48"/>
<keyword evidence="3" id="KW-1185">Reference proteome</keyword>
<feature type="compositionally biased region" description="Polar residues" evidence="1">
    <location>
        <begin position="411"/>
        <end position="421"/>
    </location>
</feature>
<dbReference type="Proteomes" id="UP000052978">
    <property type="component" value="Unassembled WGS sequence"/>
</dbReference>
<evidence type="ECO:0000256" key="1">
    <source>
        <dbReference type="SAM" id="MobiDB-lite"/>
    </source>
</evidence>
<dbReference type="EMBL" id="KE162508">
    <property type="protein sequence ID" value="EPQ08749.1"/>
    <property type="molecule type" value="Genomic_DNA"/>
</dbReference>
<evidence type="ECO:0000313" key="2">
    <source>
        <dbReference type="EMBL" id="EPQ08749.1"/>
    </source>
</evidence>
<organism evidence="2 3">
    <name type="scientific">Myotis brandtii</name>
    <name type="common">Brandt's bat</name>
    <dbReference type="NCBI Taxonomy" id="109478"/>
    <lineage>
        <taxon>Eukaryota</taxon>
        <taxon>Metazoa</taxon>
        <taxon>Chordata</taxon>
        <taxon>Craniata</taxon>
        <taxon>Vertebrata</taxon>
        <taxon>Euteleostomi</taxon>
        <taxon>Mammalia</taxon>
        <taxon>Eutheria</taxon>
        <taxon>Laurasiatheria</taxon>
        <taxon>Chiroptera</taxon>
        <taxon>Yangochiroptera</taxon>
        <taxon>Vespertilionidae</taxon>
        <taxon>Myotis</taxon>
    </lineage>
</organism>
<dbReference type="eggNOG" id="ENOG502SUB4">
    <property type="taxonomic scope" value="Eukaryota"/>
</dbReference>
<reference evidence="2 3" key="1">
    <citation type="journal article" date="2013" name="Nat. Commun.">
        <title>Genome analysis reveals insights into physiology and longevity of the Brandt's bat Myotis brandtii.</title>
        <authorList>
            <person name="Seim I."/>
            <person name="Fang X."/>
            <person name="Xiong Z."/>
            <person name="Lobanov A.V."/>
            <person name="Huang Z."/>
            <person name="Ma S."/>
            <person name="Feng Y."/>
            <person name="Turanov A.A."/>
            <person name="Zhu Y."/>
            <person name="Lenz T.L."/>
            <person name="Gerashchenko M.V."/>
            <person name="Fan D."/>
            <person name="Hee Yim S."/>
            <person name="Yao X."/>
            <person name="Jordan D."/>
            <person name="Xiong Y."/>
            <person name="Ma Y."/>
            <person name="Lyapunov A.N."/>
            <person name="Chen G."/>
            <person name="Kulakova O.I."/>
            <person name="Sun Y."/>
            <person name="Lee S.G."/>
            <person name="Bronson R.T."/>
            <person name="Moskalev A.A."/>
            <person name="Sunyaev S.R."/>
            <person name="Zhang G."/>
            <person name="Krogh A."/>
            <person name="Wang J."/>
            <person name="Gladyshev V.N."/>
        </authorList>
    </citation>
    <scope>NUCLEOTIDE SEQUENCE [LARGE SCALE GENOMIC DNA]</scope>
</reference>
<dbReference type="PANTHER" id="PTHR36130:SF1">
    <property type="entry name" value="RIKEN CDNA 4933430I17 GENE"/>
    <property type="match status" value="1"/>
</dbReference>
<dbReference type="PANTHER" id="PTHR36130">
    <property type="entry name" value="RIKEN CDNA 4933430I17 GENE"/>
    <property type="match status" value="1"/>
</dbReference>
<evidence type="ECO:0000313" key="3">
    <source>
        <dbReference type="Proteomes" id="UP000052978"/>
    </source>
</evidence>
<dbReference type="Pfam" id="PF15504">
    <property type="entry name" value="DUF4647"/>
    <property type="match status" value="1"/>
</dbReference>
<sequence>MVRGQESCKVDFYPKPFITMDLPDESQWDETTCNLAACQHPQCWATIRRIERGHPRILGSSYKTSLDVNDKLPVLTIVNLSDSCFQARRRPHGHLPGLTFTKPHSLLSQRSKFDSKFQGRPRKDLPDNDLIIYTNRSPKGMLNLNETQIPRPQGVSNMVVVWIPKEPGASVSPAEQYVAPSQDGKKKRKTSTVASVVLSGKQDRETKLSTPGITVPPPSPVRFFEQLSPEFLPFLNQFDTLPQDLLNDLLLDEGKRSPCLETKTQLATRKKNPLKKSRPESAISAQMFLSVHRLTLQRPSLKYPAHLKKLYYNLNIEDRLSSAARSPGHRKQQRKQQQRKLKTPTKKPEAKKKSKKDPGSQSTSRKSLGHRTLPGGESDNNPQPQMEKNGPILKQDSTERPQMGNAENDLDSFSSKQNPELSKTESTNKDFGPQMEEVPVAQEEPSKDLSSSISRASWNPELQVMRIFQVADNEAEENQLSGLQNKVSPET</sequence>
<feature type="compositionally biased region" description="Polar residues" evidence="1">
    <location>
        <begin position="448"/>
        <end position="457"/>
    </location>
</feature>
<protein>
    <submittedName>
        <fullName evidence="2">Uncharacterized protein</fullName>
    </submittedName>
</protein>
<feature type="compositionally biased region" description="Basic residues" evidence="1">
    <location>
        <begin position="327"/>
        <end position="355"/>
    </location>
</feature>
<dbReference type="InterPro" id="IPR029134">
    <property type="entry name" value="DUF4647"/>
</dbReference>
<gene>
    <name evidence="2" type="ORF">D623_10003309</name>
</gene>
<feature type="region of interest" description="Disordered" evidence="1">
    <location>
        <begin position="322"/>
        <end position="461"/>
    </location>
</feature>
<proteinExistence type="predicted"/>